<dbReference type="PANTHER" id="PTHR43877">
    <property type="entry name" value="AMINOALKYLPHOSPHONATE N-ACETYLTRANSFERASE-RELATED-RELATED"/>
    <property type="match status" value="1"/>
</dbReference>
<evidence type="ECO:0000256" key="2">
    <source>
        <dbReference type="ARBA" id="ARBA00023315"/>
    </source>
</evidence>
<dbReference type="RefSeq" id="WP_013556280.1">
    <property type="nucleotide sequence ID" value="NC_014958.1"/>
</dbReference>
<evidence type="ECO:0000256" key="1">
    <source>
        <dbReference type="ARBA" id="ARBA00022679"/>
    </source>
</evidence>
<evidence type="ECO:0000259" key="3">
    <source>
        <dbReference type="PROSITE" id="PS51186"/>
    </source>
</evidence>
<name>E8U6T6_DEIML</name>
<dbReference type="KEGG" id="dmr:Deima_1123"/>
<dbReference type="Gene3D" id="3.40.630.30">
    <property type="match status" value="1"/>
</dbReference>
<dbReference type="STRING" id="709986.Deima_1123"/>
<dbReference type="PROSITE" id="PS51186">
    <property type="entry name" value="GNAT"/>
    <property type="match status" value="1"/>
</dbReference>
<reference evidence="5" key="2">
    <citation type="submission" date="2011-01" db="EMBL/GenBank/DDBJ databases">
        <title>The complete genome of Deinococcus maricopensis DSM 21211.</title>
        <authorList>
            <consortium name="US DOE Joint Genome Institute (JGI-PGF)"/>
            <person name="Lucas S."/>
            <person name="Copeland A."/>
            <person name="Lapidus A."/>
            <person name="Goodwin L."/>
            <person name="Pitluck S."/>
            <person name="Kyrpides N."/>
            <person name="Mavromatis K."/>
            <person name="Pagani I."/>
            <person name="Ivanova N."/>
            <person name="Ovchinnikova G."/>
            <person name="Zeytun A."/>
            <person name="Detter J.C."/>
            <person name="Han C."/>
            <person name="Land M."/>
            <person name="Hauser L."/>
            <person name="Markowitz V."/>
            <person name="Cheng J.-F."/>
            <person name="Hugenholtz P."/>
            <person name="Woyke T."/>
            <person name="Wu D."/>
            <person name="Pukall R."/>
            <person name="Gehrich-Schroeter G."/>
            <person name="Brambilla E."/>
            <person name="Klenk H.-P."/>
            <person name="Eisen J.A."/>
        </authorList>
    </citation>
    <scope>NUCLEOTIDE SEQUENCE [LARGE SCALE GENOMIC DNA]</scope>
    <source>
        <strain evidence="5">DSM 21211 / LMG 22137 / NRRL B-23946 / LB-34</strain>
    </source>
</reference>
<sequence>MTLTVRPARPEDAPFLAGLAPRFTAFGLPAWRDEAAVRASMERALALAVTPPADGACLIVQDERGEPLGFVTLATDAELFTDEPEAYLANLAVTAGAEGRGAADALLDAAEAWARARGLPRLTLNVFAGNARARALYARRGFHEDSLKLVRVLTGDL</sequence>
<dbReference type="InterPro" id="IPR000182">
    <property type="entry name" value="GNAT_dom"/>
</dbReference>
<dbReference type="InterPro" id="IPR016181">
    <property type="entry name" value="Acyl_CoA_acyltransferase"/>
</dbReference>
<feature type="domain" description="N-acetyltransferase" evidence="3">
    <location>
        <begin position="3"/>
        <end position="157"/>
    </location>
</feature>
<proteinExistence type="predicted"/>
<protein>
    <submittedName>
        <fullName evidence="4">GCN5-related N-acetyltransferase</fullName>
    </submittedName>
</protein>
<evidence type="ECO:0000313" key="5">
    <source>
        <dbReference type="Proteomes" id="UP000008635"/>
    </source>
</evidence>
<dbReference type="GO" id="GO:0016747">
    <property type="term" value="F:acyltransferase activity, transferring groups other than amino-acyl groups"/>
    <property type="evidence" value="ECO:0007669"/>
    <property type="project" value="InterPro"/>
</dbReference>
<dbReference type="InterPro" id="IPR050832">
    <property type="entry name" value="Bact_Acetyltransf"/>
</dbReference>
<keyword evidence="5" id="KW-1185">Reference proteome</keyword>
<dbReference type="Proteomes" id="UP000008635">
    <property type="component" value="Chromosome"/>
</dbReference>
<dbReference type="PANTHER" id="PTHR43877:SF2">
    <property type="entry name" value="AMINOALKYLPHOSPHONATE N-ACETYLTRANSFERASE-RELATED"/>
    <property type="match status" value="1"/>
</dbReference>
<organism evidence="4 5">
    <name type="scientific">Deinococcus maricopensis (strain DSM 21211 / LMG 22137 / NRRL B-23946 / LB-34)</name>
    <dbReference type="NCBI Taxonomy" id="709986"/>
    <lineage>
        <taxon>Bacteria</taxon>
        <taxon>Thermotogati</taxon>
        <taxon>Deinococcota</taxon>
        <taxon>Deinococci</taxon>
        <taxon>Deinococcales</taxon>
        <taxon>Deinococcaceae</taxon>
        <taxon>Deinococcus</taxon>
    </lineage>
</organism>
<reference evidence="4 5" key="1">
    <citation type="journal article" date="2011" name="Stand. Genomic Sci.">
        <title>Complete genome sequence of Deinococcus maricopensis type strain (LB-34).</title>
        <authorList>
            <person name="Pukall R."/>
            <person name="Zeytun A."/>
            <person name="Lucas S."/>
            <person name="Lapidus A."/>
            <person name="Hammon N."/>
            <person name="Deshpande S."/>
            <person name="Nolan M."/>
            <person name="Cheng J.F."/>
            <person name="Pitluck S."/>
            <person name="Liolios K."/>
            <person name="Pagani I."/>
            <person name="Mikhailova N."/>
            <person name="Ivanova N."/>
            <person name="Mavromatis K."/>
            <person name="Pati A."/>
            <person name="Tapia R."/>
            <person name="Han C."/>
            <person name="Goodwin L."/>
            <person name="Chen A."/>
            <person name="Palaniappan K."/>
            <person name="Land M."/>
            <person name="Hauser L."/>
            <person name="Chang Y.J."/>
            <person name="Jeffries C.D."/>
            <person name="Brambilla E.M."/>
            <person name="Rohde M."/>
            <person name="Goker M."/>
            <person name="Detter J.C."/>
            <person name="Woyke T."/>
            <person name="Bristow J."/>
            <person name="Eisen J.A."/>
            <person name="Markowitz V."/>
            <person name="Hugenholtz P."/>
            <person name="Kyrpides N.C."/>
            <person name="Klenk H.P."/>
        </authorList>
    </citation>
    <scope>NUCLEOTIDE SEQUENCE [LARGE SCALE GENOMIC DNA]</scope>
    <source>
        <strain evidence="5">DSM 21211 / LMG 22137 / NRRL B-23946 / LB-34</strain>
    </source>
</reference>
<accession>E8U6T6</accession>
<evidence type="ECO:0000313" key="4">
    <source>
        <dbReference type="EMBL" id="ADV66775.1"/>
    </source>
</evidence>
<keyword evidence="1 4" id="KW-0808">Transferase</keyword>
<dbReference type="SUPFAM" id="SSF55729">
    <property type="entry name" value="Acyl-CoA N-acyltransferases (Nat)"/>
    <property type="match status" value="1"/>
</dbReference>
<dbReference type="eggNOG" id="COG0456">
    <property type="taxonomic scope" value="Bacteria"/>
</dbReference>
<gene>
    <name evidence="4" type="ordered locus">Deima_1123</name>
</gene>
<dbReference type="EMBL" id="CP002454">
    <property type="protein sequence ID" value="ADV66775.1"/>
    <property type="molecule type" value="Genomic_DNA"/>
</dbReference>
<dbReference type="AlphaFoldDB" id="E8U6T6"/>
<dbReference type="Pfam" id="PF00583">
    <property type="entry name" value="Acetyltransf_1"/>
    <property type="match status" value="1"/>
</dbReference>
<dbReference type="OrthoDB" id="9797826at2"/>
<keyword evidence="2" id="KW-0012">Acyltransferase</keyword>
<dbReference type="HOGENOM" id="CLU_013985_36_4_0"/>